<dbReference type="STRING" id="405671.SAMN05421827_105118"/>
<proteinExistence type="predicted"/>
<evidence type="ECO:0000313" key="1">
    <source>
        <dbReference type="EMBL" id="SDG31816.1"/>
    </source>
</evidence>
<protein>
    <recommendedName>
        <fullName evidence="3">DUF3164 family protein</fullName>
    </recommendedName>
</protein>
<dbReference type="InterPro" id="IPR021505">
    <property type="entry name" value="Phage_B3_Orf6"/>
</dbReference>
<name>A0A1G7T938_9SPHI</name>
<dbReference type="RefSeq" id="WP_090498767.1">
    <property type="nucleotide sequence ID" value="NZ_FNCH01000005.1"/>
</dbReference>
<evidence type="ECO:0000313" key="2">
    <source>
        <dbReference type="Proteomes" id="UP000199643"/>
    </source>
</evidence>
<reference evidence="2" key="1">
    <citation type="submission" date="2016-10" db="EMBL/GenBank/DDBJ databases">
        <authorList>
            <person name="Varghese N."/>
            <person name="Submissions S."/>
        </authorList>
    </citation>
    <scope>NUCLEOTIDE SEQUENCE [LARGE SCALE GENOMIC DNA]</scope>
    <source>
        <strain evidence="2">DSM 17933</strain>
    </source>
</reference>
<gene>
    <name evidence="1" type="ORF">SAMN05421827_105118</name>
</gene>
<evidence type="ECO:0008006" key="3">
    <source>
        <dbReference type="Google" id="ProtNLM"/>
    </source>
</evidence>
<sequence>MNTATLSKPANELSAAELKALLADRESEEQSQRIQKRKDYEILRDGTVNELVGGALHFNGALKAFKTNAYNDLEAMYKLLQEHSSRHEKGKGTFTIENSESTMKVQFKRHDATMFDERATQAEKYILEFLTDEFGDDSESDPRNKLIKKLLERKKGKVDKDNVLLLAGMKDDFANANWHKGIELYLESIVPAHTKYYAQFYYRDSVDDAWLSIVLDFAKL</sequence>
<dbReference type="AlphaFoldDB" id="A0A1G7T938"/>
<accession>A0A1G7T938</accession>
<dbReference type="OrthoDB" id="670235at2"/>
<dbReference type="Proteomes" id="UP000199643">
    <property type="component" value="Unassembled WGS sequence"/>
</dbReference>
<dbReference type="EMBL" id="FNCH01000005">
    <property type="protein sequence ID" value="SDG31816.1"/>
    <property type="molecule type" value="Genomic_DNA"/>
</dbReference>
<dbReference type="Pfam" id="PF11363">
    <property type="entry name" value="DUF3164"/>
    <property type="match status" value="1"/>
</dbReference>
<keyword evidence="2" id="KW-1185">Reference proteome</keyword>
<organism evidence="1 2">
    <name type="scientific">Pedobacter terrae</name>
    <dbReference type="NCBI Taxonomy" id="405671"/>
    <lineage>
        <taxon>Bacteria</taxon>
        <taxon>Pseudomonadati</taxon>
        <taxon>Bacteroidota</taxon>
        <taxon>Sphingobacteriia</taxon>
        <taxon>Sphingobacteriales</taxon>
        <taxon>Sphingobacteriaceae</taxon>
        <taxon>Pedobacter</taxon>
    </lineage>
</organism>